<dbReference type="AlphaFoldDB" id="A0AAD6ZM48"/>
<dbReference type="SUPFAM" id="SSF56399">
    <property type="entry name" value="ADP-ribosylation"/>
    <property type="match status" value="1"/>
</dbReference>
<dbReference type="GO" id="GO:0003950">
    <property type="term" value="F:NAD+ poly-ADP-ribosyltransferase activity"/>
    <property type="evidence" value="ECO:0007669"/>
    <property type="project" value="InterPro"/>
</dbReference>
<dbReference type="Proteomes" id="UP001218218">
    <property type="component" value="Unassembled WGS sequence"/>
</dbReference>
<dbReference type="EMBL" id="JARIHO010000038">
    <property type="protein sequence ID" value="KAJ7328779.1"/>
    <property type="molecule type" value="Genomic_DNA"/>
</dbReference>
<feature type="domain" description="PARP catalytic" evidence="2">
    <location>
        <begin position="193"/>
        <end position="302"/>
    </location>
</feature>
<sequence length="463" mass="48995">MAVAAAASVIWIDSDVDDDFIEIIERPTPRKPLSVRKPLAGPFTNANTPRPNKSQKKRQRAQSPDDSDIEFVEATPRRAKTHKVAPQQADDDDDHAVALALQKKWEEEDELAQQQAAEIEGKSLRLIARLQEMDAKMAEKRQKLAQSKDVPDDGIVFHVVIDAEGKTIEGDDDPDNAAHLDLVKHDFEQALAAGLKVKTVQWFVNAKLEARFEAAKALLASLGIDATEKNLFHGTAEANIQPILQAGFSVKSGFLVPGLSPGAQQAHGAACGVGVYLATNPSTSVAYAQGATRMFMCRGITGRSTPVISHSVPLPLGRDSFESWTQPGGGVYVVKYVDLVVPRYVVEFENNAALLNYGVAPVAMPPIAIPPILVTPVYQGLLARLGALAAAPPPGAIGLLPAPAAAPPALGGGIFGLPGPSLLPAAPPPAKRKRAAAKPKSAATKPASTSIPLLCRSVSLINS</sequence>
<dbReference type="InterPro" id="IPR012317">
    <property type="entry name" value="Poly(ADP-ribose)pol_cat_dom"/>
</dbReference>
<comment type="caution">
    <text evidence="3">The sequence shown here is derived from an EMBL/GenBank/DDBJ whole genome shotgun (WGS) entry which is preliminary data.</text>
</comment>
<proteinExistence type="predicted"/>
<keyword evidence="4" id="KW-1185">Reference proteome</keyword>
<evidence type="ECO:0000313" key="4">
    <source>
        <dbReference type="Proteomes" id="UP001218218"/>
    </source>
</evidence>
<feature type="region of interest" description="Disordered" evidence="1">
    <location>
        <begin position="25"/>
        <end position="93"/>
    </location>
</feature>
<evidence type="ECO:0000313" key="3">
    <source>
        <dbReference type="EMBL" id="KAJ7328779.1"/>
    </source>
</evidence>
<feature type="region of interest" description="Disordered" evidence="1">
    <location>
        <begin position="427"/>
        <end position="448"/>
    </location>
</feature>
<evidence type="ECO:0000256" key="1">
    <source>
        <dbReference type="SAM" id="MobiDB-lite"/>
    </source>
</evidence>
<dbReference type="Pfam" id="PF00644">
    <property type="entry name" value="PARP"/>
    <property type="match status" value="1"/>
</dbReference>
<name>A0AAD6ZM48_9AGAR</name>
<accession>A0AAD6ZM48</accession>
<reference evidence="3" key="1">
    <citation type="submission" date="2023-03" db="EMBL/GenBank/DDBJ databases">
        <title>Massive genome expansion in bonnet fungi (Mycena s.s.) driven by repeated elements and novel gene families across ecological guilds.</title>
        <authorList>
            <consortium name="Lawrence Berkeley National Laboratory"/>
            <person name="Harder C.B."/>
            <person name="Miyauchi S."/>
            <person name="Viragh M."/>
            <person name="Kuo A."/>
            <person name="Thoen E."/>
            <person name="Andreopoulos B."/>
            <person name="Lu D."/>
            <person name="Skrede I."/>
            <person name="Drula E."/>
            <person name="Henrissat B."/>
            <person name="Morin E."/>
            <person name="Kohler A."/>
            <person name="Barry K."/>
            <person name="LaButti K."/>
            <person name="Morin E."/>
            <person name="Salamov A."/>
            <person name="Lipzen A."/>
            <person name="Mereny Z."/>
            <person name="Hegedus B."/>
            <person name="Baldrian P."/>
            <person name="Stursova M."/>
            <person name="Weitz H."/>
            <person name="Taylor A."/>
            <person name="Grigoriev I.V."/>
            <person name="Nagy L.G."/>
            <person name="Martin F."/>
            <person name="Kauserud H."/>
        </authorList>
    </citation>
    <scope>NUCLEOTIDE SEQUENCE</scope>
    <source>
        <strain evidence="3">CBHHK002</strain>
    </source>
</reference>
<evidence type="ECO:0000259" key="2">
    <source>
        <dbReference type="Pfam" id="PF00644"/>
    </source>
</evidence>
<feature type="compositionally biased region" description="Low complexity" evidence="1">
    <location>
        <begin position="438"/>
        <end position="448"/>
    </location>
</feature>
<protein>
    <recommendedName>
        <fullName evidence="2">PARP catalytic domain-containing protein</fullName>
    </recommendedName>
</protein>
<gene>
    <name evidence="3" type="ORF">DFH08DRAFT_1084318</name>
</gene>
<dbReference type="Gene3D" id="3.90.228.10">
    <property type="match status" value="1"/>
</dbReference>
<organism evidence="3 4">
    <name type="scientific">Mycena albidolilacea</name>
    <dbReference type="NCBI Taxonomy" id="1033008"/>
    <lineage>
        <taxon>Eukaryota</taxon>
        <taxon>Fungi</taxon>
        <taxon>Dikarya</taxon>
        <taxon>Basidiomycota</taxon>
        <taxon>Agaricomycotina</taxon>
        <taxon>Agaricomycetes</taxon>
        <taxon>Agaricomycetidae</taxon>
        <taxon>Agaricales</taxon>
        <taxon>Marasmiineae</taxon>
        <taxon>Mycenaceae</taxon>
        <taxon>Mycena</taxon>
    </lineage>
</organism>